<evidence type="ECO:0000313" key="4">
    <source>
        <dbReference type="Proteomes" id="UP001315686"/>
    </source>
</evidence>
<dbReference type="GO" id="GO:0016757">
    <property type="term" value="F:glycosyltransferase activity"/>
    <property type="evidence" value="ECO:0007669"/>
    <property type="project" value="InterPro"/>
</dbReference>
<dbReference type="Pfam" id="PF00534">
    <property type="entry name" value="Glycos_transf_1"/>
    <property type="match status" value="1"/>
</dbReference>
<sequence length="898" mass="98492">MAEFDLTVVLTAHNETVVSGPTLHSVEAAVAAARAAGFTVEQRMVLDSATPETRAYLGQPGFDHWLREEVTEGDVGRTRNHAAHMARGKNIAFQDADDLFSENWLVEGLRLLQRAEEAGDKIIVHPELNWLFDGTDDVFVNLDQDDSLFTPYNFYFMNYYDALCMTPRSAHLEFPNVSRDIPTGLSFQDWQFSVETMAGGWRHVAAPDTIIFKRRRDDSLVTESRGRKSLLRQIPVMAIDRIAALGGRKAAPLPPPPEVPVTPPPQPEPEASAPAPKGLLARFLPAKAPEGPAVEGPAPLTPADADYTGLLPDPLNDIPPYGQGVMDRVAWAKSLQRPEGEDAQYDIIRAGFDMVYYLLGYPDIASAMQLDPIDHYIRRGVTERRNPTPYFHTGPYMDRYEAEVTESGLHPYVHYLTVGRSKGYSAGPSRRFTGLAALLGQTPQETEALLSARYRDMRRRFEAGTLGQQVTKAAALEPLLLRSWSGAMRVQIPPFNSELTVNRISMIRTMQDAAEYRPARHVIVMDGTPQGPDAALGMAAHMARALAAQDGAEQVLVISTDRTGPLPKHHLPEGIRHIDFASAAKGGMRADHKQRLLVEFIRSLCPAHVVIAQSDLMWQALAPHGKALATTTNLIGCLQGHEETALGLPTGQVLENFYRYFDTLTAICTDSADLAETLRRAYALPDDQAQKIHLLPAPVDPSIPLAEDLPKEPESKGKTPQPAPKRPQVFWTGRFIPQHRIDLLYAIARTCPDVDFRLWGNPSSPAYADLLPRPQNIRLEGGFGPLKTLPLGQADAWLYTAQWGGVPQIMLDVAMTGLPVIASKTAPLSEVFGENAPGLITQGAGPEAFVAALRAILDNPAKARRQAQALRGTLAAARTQENYLQAIQKLTAALPAKP</sequence>
<dbReference type="Gene3D" id="3.40.50.2000">
    <property type="entry name" value="Glycogen Phosphorylase B"/>
    <property type="match status" value="1"/>
</dbReference>
<evidence type="ECO:0000313" key="3">
    <source>
        <dbReference type="EMBL" id="MBT0957756.1"/>
    </source>
</evidence>
<dbReference type="InterPro" id="IPR001296">
    <property type="entry name" value="Glyco_trans_1"/>
</dbReference>
<dbReference type="Gene3D" id="3.90.550.10">
    <property type="entry name" value="Spore Coat Polysaccharide Biosynthesis Protein SpsA, Chain A"/>
    <property type="match status" value="1"/>
</dbReference>
<feature type="domain" description="Glycosyl transferase family 1" evidence="2">
    <location>
        <begin position="791"/>
        <end position="868"/>
    </location>
</feature>
<proteinExistence type="predicted"/>
<organism evidence="3 4">
    <name type="scientific">Harenicola maris</name>
    <dbReference type="NCBI Taxonomy" id="2841044"/>
    <lineage>
        <taxon>Bacteria</taxon>
        <taxon>Pseudomonadati</taxon>
        <taxon>Pseudomonadota</taxon>
        <taxon>Alphaproteobacteria</taxon>
        <taxon>Rhodobacterales</taxon>
        <taxon>Paracoccaceae</taxon>
        <taxon>Harenicola</taxon>
    </lineage>
</organism>
<feature type="compositionally biased region" description="Basic and acidic residues" evidence="1">
    <location>
        <begin position="708"/>
        <end position="717"/>
    </location>
</feature>
<dbReference type="EMBL" id="JADQAZ010000002">
    <property type="protein sequence ID" value="MBT0957756.1"/>
    <property type="molecule type" value="Genomic_DNA"/>
</dbReference>
<dbReference type="InterPro" id="IPR029044">
    <property type="entry name" value="Nucleotide-diphossugar_trans"/>
</dbReference>
<gene>
    <name evidence="3" type="ORF">IV417_10175</name>
</gene>
<dbReference type="SUPFAM" id="SSF53448">
    <property type="entry name" value="Nucleotide-diphospho-sugar transferases"/>
    <property type="match status" value="1"/>
</dbReference>
<dbReference type="CDD" id="cd03801">
    <property type="entry name" value="GT4_PimA-like"/>
    <property type="match status" value="1"/>
</dbReference>
<name>A0AAP2CSJ7_9RHOB</name>
<dbReference type="RefSeq" id="WP_327793980.1">
    <property type="nucleotide sequence ID" value="NZ_JADQAZ010000002.1"/>
</dbReference>
<dbReference type="SUPFAM" id="SSF53756">
    <property type="entry name" value="UDP-Glycosyltransferase/glycogen phosphorylase"/>
    <property type="match status" value="1"/>
</dbReference>
<feature type="compositionally biased region" description="Pro residues" evidence="1">
    <location>
        <begin position="252"/>
        <end position="268"/>
    </location>
</feature>
<evidence type="ECO:0000256" key="1">
    <source>
        <dbReference type="SAM" id="MobiDB-lite"/>
    </source>
</evidence>
<protein>
    <submittedName>
        <fullName evidence="3">Glycosyltransferase</fullName>
    </submittedName>
</protein>
<keyword evidence="4" id="KW-1185">Reference proteome</keyword>
<evidence type="ECO:0000259" key="2">
    <source>
        <dbReference type="Pfam" id="PF00534"/>
    </source>
</evidence>
<feature type="region of interest" description="Disordered" evidence="1">
    <location>
        <begin position="699"/>
        <end position="728"/>
    </location>
</feature>
<accession>A0AAP2CSJ7</accession>
<dbReference type="AlphaFoldDB" id="A0AAP2CSJ7"/>
<reference evidence="3 4" key="1">
    <citation type="journal article" date="2021" name="Arch. Microbiol.">
        <title>Harenicola maris gen. nov., sp. nov. isolated from the Sea of Japan shallow sediments.</title>
        <authorList>
            <person name="Romanenko L.A."/>
            <person name="Kurilenko V.V."/>
            <person name="Chernysheva N.Y."/>
            <person name="Tekutyeva L.A."/>
            <person name="Velansky P.V."/>
            <person name="Svetashev V.I."/>
            <person name="Isaeva M.P."/>
        </authorList>
    </citation>
    <scope>NUCLEOTIDE SEQUENCE [LARGE SCALE GENOMIC DNA]</scope>
    <source>
        <strain evidence="3 4">KMM 3653</strain>
    </source>
</reference>
<dbReference type="Proteomes" id="UP001315686">
    <property type="component" value="Unassembled WGS sequence"/>
</dbReference>
<comment type="caution">
    <text evidence="3">The sequence shown here is derived from an EMBL/GenBank/DDBJ whole genome shotgun (WGS) entry which is preliminary data.</text>
</comment>
<dbReference type="CDD" id="cd00761">
    <property type="entry name" value="Glyco_tranf_GTA_type"/>
    <property type="match status" value="1"/>
</dbReference>
<dbReference type="PANTHER" id="PTHR12526">
    <property type="entry name" value="GLYCOSYLTRANSFERASE"/>
    <property type="match status" value="1"/>
</dbReference>
<feature type="region of interest" description="Disordered" evidence="1">
    <location>
        <begin position="248"/>
        <end position="275"/>
    </location>
</feature>